<dbReference type="EMBL" id="CAJOBB010014817">
    <property type="protein sequence ID" value="CAF4309309.1"/>
    <property type="molecule type" value="Genomic_DNA"/>
</dbReference>
<sequence>MDVRLLAQAAMSLYLLGMTGHLSSKIYVYGNNREAIPNNP</sequence>
<reference evidence="1" key="1">
    <citation type="submission" date="2021-02" db="EMBL/GenBank/DDBJ databases">
        <authorList>
            <person name="Nowell W R."/>
        </authorList>
    </citation>
    <scope>NUCLEOTIDE SEQUENCE</scope>
</reference>
<dbReference type="Proteomes" id="UP000663868">
    <property type="component" value="Unassembled WGS sequence"/>
</dbReference>
<feature type="non-terminal residue" evidence="1">
    <location>
        <position position="40"/>
    </location>
</feature>
<evidence type="ECO:0000313" key="2">
    <source>
        <dbReference type="Proteomes" id="UP000663868"/>
    </source>
</evidence>
<gene>
    <name evidence="1" type="ORF">KXQ929_LOCUS45984</name>
</gene>
<organism evidence="1 2">
    <name type="scientific">Adineta steineri</name>
    <dbReference type="NCBI Taxonomy" id="433720"/>
    <lineage>
        <taxon>Eukaryota</taxon>
        <taxon>Metazoa</taxon>
        <taxon>Spiralia</taxon>
        <taxon>Gnathifera</taxon>
        <taxon>Rotifera</taxon>
        <taxon>Eurotatoria</taxon>
        <taxon>Bdelloidea</taxon>
        <taxon>Adinetida</taxon>
        <taxon>Adinetidae</taxon>
        <taxon>Adineta</taxon>
    </lineage>
</organism>
<dbReference type="AlphaFoldDB" id="A0A820III7"/>
<evidence type="ECO:0000313" key="1">
    <source>
        <dbReference type="EMBL" id="CAF4309309.1"/>
    </source>
</evidence>
<protein>
    <submittedName>
        <fullName evidence="1">Uncharacterized protein</fullName>
    </submittedName>
</protein>
<proteinExistence type="predicted"/>
<accession>A0A820III7</accession>
<name>A0A820III7_9BILA</name>
<comment type="caution">
    <text evidence="1">The sequence shown here is derived from an EMBL/GenBank/DDBJ whole genome shotgun (WGS) entry which is preliminary data.</text>
</comment>